<dbReference type="Proteomes" id="UP000481876">
    <property type="component" value="Unassembled WGS sequence"/>
</dbReference>
<evidence type="ECO:0000313" key="3">
    <source>
        <dbReference type="Proteomes" id="UP000481876"/>
    </source>
</evidence>
<evidence type="ECO:0000313" key="2">
    <source>
        <dbReference type="EMBL" id="KAB2763084.1"/>
    </source>
</evidence>
<evidence type="ECO:0000256" key="1">
    <source>
        <dbReference type="SAM" id="Phobius"/>
    </source>
</evidence>
<feature type="transmembrane region" description="Helical" evidence="1">
    <location>
        <begin position="122"/>
        <end position="138"/>
    </location>
</feature>
<name>A0A011V7A2_BRUAN</name>
<feature type="transmembrane region" description="Helical" evidence="1">
    <location>
        <begin position="101"/>
        <end position="116"/>
    </location>
</feature>
<proteinExistence type="predicted"/>
<organism evidence="2 3">
    <name type="scientific">Brucella anthropi</name>
    <name type="common">Ochrobactrum anthropi</name>
    <dbReference type="NCBI Taxonomy" id="529"/>
    <lineage>
        <taxon>Bacteria</taxon>
        <taxon>Pseudomonadati</taxon>
        <taxon>Pseudomonadota</taxon>
        <taxon>Alphaproteobacteria</taxon>
        <taxon>Hyphomicrobiales</taxon>
        <taxon>Brucellaceae</taxon>
        <taxon>Brucella/Ochrobactrum group</taxon>
        <taxon>Brucella</taxon>
    </lineage>
</organism>
<keyword evidence="1" id="KW-0472">Membrane</keyword>
<gene>
    <name evidence="2" type="ORF">F9L04_21865</name>
</gene>
<keyword evidence="1" id="KW-0812">Transmembrane</keyword>
<dbReference type="AlphaFoldDB" id="A0A011V7A2"/>
<comment type="caution">
    <text evidence="2">The sequence shown here is derived from an EMBL/GenBank/DDBJ whole genome shotgun (WGS) entry which is preliminary data.</text>
</comment>
<evidence type="ECO:0008006" key="4">
    <source>
        <dbReference type="Google" id="ProtNLM"/>
    </source>
</evidence>
<keyword evidence="1" id="KW-1133">Transmembrane helix</keyword>
<feature type="transmembrane region" description="Helical" evidence="1">
    <location>
        <begin position="27"/>
        <end position="54"/>
    </location>
</feature>
<feature type="transmembrane region" description="Helical" evidence="1">
    <location>
        <begin position="60"/>
        <end position="81"/>
    </location>
</feature>
<dbReference type="RefSeq" id="WP_029929576.1">
    <property type="nucleotide sequence ID" value="NZ_CP103345.1"/>
</dbReference>
<reference evidence="2 3" key="1">
    <citation type="submission" date="2019-09" db="EMBL/GenBank/DDBJ databases">
        <title>Taxonomic organization of the family Brucellaceae based on a phylogenomic approach.</title>
        <authorList>
            <person name="Leclercq S."/>
            <person name="Cloeckaert A."/>
            <person name="Zygmunt M.S."/>
        </authorList>
    </citation>
    <scope>NUCLEOTIDE SEQUENCE [LARGE SCALE GENOMIC DNA]</scope>
    <source>
        <strain evidence="2 3">LMG 3313</strain>
    </source>
</reference>
<dbReference type="EMBL" id="WBWS01000028">
    <property type="protein sequence ID" value="KAB2763084.1"/>
    <property type="molecule type" value="Genomic_DNA"/>
</dbReference>
<sequence>MLKALMPLLSAMAGEELKFVAGQTKRAAIFGAAIAVFAIIAITFFCVAAFLALAQNYGGPLAALILAALSLIVALLILAVLKIQAASEAKKRKQKMEADKSAMVAAAAIATVPAILKRPILAAALPLAGIALVSLLSDKKKRPPQS</sequence>
<accession>A0A011V7A2</accession>
<protein>
    <recommendedName>
        <fullName evidence="4">Phage holin family protein</fullName>
    </recommendedName>
</protein>